<keyword evidence="7" id="KW-1185">Reference proteome</keyword>
<dbReference type="RefSeq" id="WP_285392783.1">
    <property type="nucleotide sequence ID" value="NZ_JASSVS010000012.1"/>
</dbReference>
<gene>
    <name evidence="6" type="ORF">QPM17_18780</name>
</gene>
<evidence type="ECO:0000256" key="1">
    <source>
        <dbReference type="ARBA" id="ARBA00005211"/>
    </source>
</evidence>
<dbReference type="GO" id="GO:0051213">
    <property type="term" value="F:dioxygenase activity"/>
    <property type="evidence" value="ECO:0007669"/>
    <property type="project" value="UniProtKB-KW"/>
</dbReference>
<evidence type="ECO:0000313" key="6">
    <source>
        <dbReference type="EMBL" id="MDL0433189.1"/>
    </source>
</evidence>
<dbReference type="CDD" id="cd00667">
    <property type="entry name" value="ring_hydroxylating_dioxygenases_beta"/>
    <property type="match status" value="1"/>
</dbReference>
<evidence type="ECO:0000256" key="5">
    <source>
        <dbReference type="ARBA" id="ARBA00023002"/>
    </source>
</evidence>
<dbReference type="EC" id="1.14.-.-" evidence="6"/>
<dbReference type="Gene3D" id="3.10.450.50">
    <property type="match status" value="1"/>
</dbReference>
<proteinExistence type="inferred from homology"/>
<dbReference type="InterPro" id="IPR032710">
    <property type="entry name" value="NTF2-like_dom_sf"/>
</dbReference>
<evidence type="ECO:0000313" key="7">
    <source>
        <dbReference type="Proteomes" id="UP001227964"/>
    </source>
</evidence>
<comment type="pathway">
    <text evidence="1">Aromatic compound metabolism.</text>
</comment>
<dbReference type="SUPFAM" id="SSF54427">
    <property type="entry name" value="NTF2-like"/>
    <property type="match status" value="1"/>
</dbReference>
<comment type="caution">
    <text evidence="6">The sequence shown here is derived from an EMBL/GenBank/DDBJ whole genome shotgun (WGS) entry which is preliminary data.</text>
</comment>
<evidence type="ECO:0000256" key="2">
    <source>
        <dbReference type="ARBA" id="ARBA00009570"/>
    </source>
</evidence>
<name>A0ABT7IG88_9GAMM</name>
<dbReference type="EMBL" id="JASSVS010000012">
    <property type="protein sequence ID" value="MDL0433189.1"/>
    <property type="molecule type" value="Genomic_DNA"/>
</dbReference>
<sequence>MAKQILKAAPDVINKGVVGVEQQLRLERFLTYEAALMDEHEYDRWMDLWIGEDITYWLPCNSDDQDPNAGVAIIYDDRPRLLERMMRLKDKAAHAYRPRARLIRTVTDVVPLAQKGDELEVISNFSLGEIRTGTENIWFGRCHYFLVDTEEGFRIRWKKVLLLNNDEPIPNLTFLV</sequence>
<keyword evidence="5 6" id="KW-0560">Oxidoreductase</keyword>
<evidence type="ECO:0000256" key="3">
    <source>
        <dbReference type="ARBA" id="ARBA00022797"/>
    </source>
</evidence>
<comment type="similarity">
    <text evidence="2">Belongs to the bacterial ring-hydroxylating dioxygenase beta subunit family.</text>
</comment>
<organism evidence="6 7">
    <name type="scientific">Marinobacter azerbaijanicus</name>
    <dbReference type="NCBI Taxonomy" id="3050455"/>
    <lineage>
        <taxon>Bacteria</taxon>
        <taxon>Pseudomonadati</taxon>
        <taxon>Pseudomonadota</taxon>
        <taxon>Gammaproteobacteria</taxon>
        <taxon>Pseudomonadales</taxon>
        <taxon>Marinobacteraceae</taxon>
        <taxon>Marinobacter</taxon>
    </lineage>
</organism>
<dbReference type="PANTHER" id="PTHR41534:SF2">
    <property type="entry name" value="3-PHENYLPROPIONATE_CINNAMIC ACID DIOXYGENASE SUBUNIT BETA"/>
    <property type="match status" value="1"/>
</dbReference>
<dbReference type="Proteomes" id="UP001227964">
    <property type="component" value="Unassembled WGS sequence"/>
</dbReference>
<evidence type="ECO:0000256" key="4">
    <source>
        <dbReference type="ARBA" id="ARBA00022964"/>
    </source>
</evidence>
<reference evidence="6 7" key="1">
    <citation type="submission" date="2023-06" db="EMBL/GenBank/DDBJ databases">
        <title>Marinobacter azerbaijanicus a moderately halophilic, isolated from Urmia Lake in Azerbaijan region of Iran.</title>
        <authorList>
            <person name="Sanchez-Porro C."/>
            <person name="Aghdam E.M."/>
            <person name="Saheb S.M."/>
            <person name="Tarhriz V."/>
            <person name="Kazemi E."/>
            <person name="Ammozegar M.A."/>
            <person name="Ventosa A."/>
            <person name="Hejazi M.S."/>
        </authorList>
    </citation>
    <scope>NUCLEOTIDE SEQUENCE [LARGE SCALE GENOMIC DNA]</scope>
    <source>
        <strain evidence="6 7">TBZ242</strain>
    </source>
</reference>
<keyword evidence="4 6" id="KW-0223">Dioxygenase</keyword>
<protein>
    <submittedName>
        <fullName evidence="6">Aromatic-ring-hydroxylating dioxygenase subunit beta</fullName>
        <ecNumber evidence="6">1.14.-.-</ecNumber>
    </submittedName>
</protein>
<keyword evidence="3" id="KW-0058">Aromatic hydrocarbons catabolism</keyword>
<dbReference type="PANTHER" id="PTHR41534">
    <property type="entry name" value="BLR3401 PROTEIN"/>
    <property type="match status" value="1"/>
</dbReference>
<accession>A0ABT7IG88</accession>
<dbReference type="Pfam" id="PF00866">
    <property type="entry name" value="Ring_hydroxyl_B"/>
    <property type="match status" value="1"/>
</dbReference>
<dbReference type="InterPro" id="IPR000391">
    <property type="entry name" value="Rng_hydr_dOase-bsu"/>
</dbReference>